<dbReference type="Pfam" id="PF00076">
    <property type="entry name" value="RRM_1"/>
    <property type="match status" value="1"/>
</dbReference>
<dbReference type="SUPFAM" id="SSF54928">
    <property type="entry name" value="RNA-binding domain, RBD"/>
    <property type="match status" value="1"/>
</dbReference>
<dbReference type="GO" id="GO:0005689">
    <property type="term" value="C:U12-type spliceosomal complex"/>
    <property type="evidence" value="ECO:0007669"/>
    <property type="project" value="TreeGrafter"/>
</dbReference>
<proteinExistence type="predicted"/>
<sequence>MLQGAVVIQVTNVPGALATQAIEELLAHVGATETRILAGRGKKKSALAAFPNESIGAAAITRLNKMRLADHQLAARIYQGETETTMPRPIFPPLPPEPATAAPCRRQPTPIAPHLGLHYPPSPLLAYKYPKASPEIVANIANALMALPKLYTQVLHLMNKMNLPPPFEKDIIKGPFSPDDTRSTSKRKVAETFQASDDEDDADEEALVVASPLPKPLAPAPPLPHAKRQKIPKPPKKLPGVAAVFADDEASTRLVSRPGVISEAELIRTRLSPEALAATKYMKGYTRGEPSTVLYVKNIAKGVDASDLRHVFGAVFPDDESMIDLSIKLFTEGRLKGQAFVEFPTQQLATLALEMVHGVTLEDKPLIVVGHRWRQAMDG</sequence>
<dbReference type="AlphaFoldDB" id="A0A1V9ZTF2"/>
<organism evidence="5 6">
    <name type="scientific">Achlya hypogyna</name>
    <name type="common">Oomycete</name>
    <name type="synonym">Protoachlya hypogyna</name>
    <dbReference type="NCBI Taxonomy" id="1202772"/>
    <lineage>
        <taxon>Eukaryota</taxon>
        <taxon>Sar</taxon>
        <taxon>Stramenopiles</taxon>
        <taxon>Oomycota</taxon>
        <taxon>Saprolegniomycetes</taxon>
        <taxon>Saprolegniales</taxon>
        <taxon>Achlyaceae</taxon>
        <taxon>Achlya</taxon>
    </lineage>
</organism>
<keyword evidence="6" id="KW-1185">Reference proteome</keyword>
<dbReference type="GO" id="GO:0097157">
    <property type="term" value="F:pre-mRNA intronic binding"/>
    <property type="evidence" value="ECO:0007669"/>
    <property type="project" value="TreeGrafter"/>
</dbReference>
<protein>
    <submittedName>
        <fullName evidence="5">RNA recognition motif-containing protein</fullName>
    </submittedName>
</protein>
<dbReference type="Gene3D" id="3.30.70.330">
    <property type="match status" value="1"/>
</dbReference>
<dbReference type="PANTHER" id="PTHR16105:SF0">
    <property type="entry name" value="RNA-BINDING REGION-CONTAINING PROTEIN 3"/>
    <property type="match status" value="1"/>
</dbReference>
<dbReference type="GO" id="GO:0030626">
    <property type="term" value="F:U12 snRNA binding"/>
    <property type="evidence" value="ECO:0007669"/>
    <property type="project" value="TreeGrafter"/>
</dbReference>
<accession>A0A1V9ZTF2</accession>
<evidence type="ECO:0000256" key="3">
    <source>
        <dbReference type="SAM" id="MobiDB-lite"/>
    </source>
</evidence>
<feature type="compositionally biased region" description="Acidic residues" evidence="3">
    <location>
        <begin position="196"/>
        <end position="206"/>
    </location>
</feature>
<gene>
    <name evidence="5" type="ORF">ACHHYP_01881</name>
</gene>
<reference evidence="5 6" key="1">
    <citation type="journal article" date="2014" name="Genome Biol. Evol.">
        <title>The secreted proteins of Achlya hypogyna and Thraustotheca clavata identify the ancestral oomycete secretome and reveal gene acquisitions by horizontal gene transfer.</title>
        <authorList>
            <person name="Misner I."/>
            <person name="Blouin N."/>
            <person name="Leonard G."/>
            <person name="Richards T.A."/>
            <person name="Lane C.E."/>
        </authorList>
    </citation>
    <scope>NUCLEOTIDE SEQUENCE [LARGE SCALE GENOMIC DNA]</scope>
    <source>
        <strain evidence="5 6">ATCC 48635</strain>
    </source>
</reference>
<evidence type="ECO:0000256" key="1">
    <source>
        <dbReference type="ARBA" id="ARBA00022884"/>
    </source>
</evidence>
<evidence type="ECO:0000256" key="2">
    <source>
        <dbReference type="PROSITE-ProRule" id="PRU00176"/>
    </source>
</evidence>
<dbReference type="InterPro" id="IPR035979">
    <property type="entry name" value="RBD_domain_sf"/>
</dbReference>
<feature type="region of interest" description="Disordered" evidence="3">
    <location>
        <begin position="168"/>
        <end position="235"/>
    </location>
</feature>
<feature type="domain" description="RRM" evidence="4">
    <location>
        <begin position="292"/>
        <end position="368"/>
    </location>
</feature>
<feature type="compositionally biased region" description="Pro residues" evidence="3">
    <location>
        <begin position="213"/>
        <end position="224"/>
    </location>
</feature>
<dbReference type="EMBL" id="JNBR01000016">
    <property type="protein sequence ID" value="OQS01060.1"/>
    <property type="molecule type" value="Genomic_DNA"/>
</dbReference>
<dbReference type="PANTHER" id="PTHR16105">
    <property type="entry name" value="RNA-BINDING REGION-CONTAINING PROTEIN 3"/>
    <property type="match status" value="1"/>
</dbReference>
<dbReference type="SMART" id="SM00360">
    <property type="entry name" value="RRM"/>
    <property type="match status" value="2"/>
</dbReference>
<evidence type="ECO:0000259" key="4">
    <source>
        <dbReference type="PROSITE" id="PS50102"/>
    </source>
</evidence>
<dbReference type="Proteomes" id="UP000243579">
    <property type="component" value="Unassembled WGS sequence"/>
</dbReference>
<dbReference type="InterPro" id="IPR045164">
    <property type="entry name" value="RBM41/RNPC3"/>
</dbReference>
<evidence type="ECO:0000313" key="5">
    <source>
        <dbReference type="EMBL" id="OQS01060.1"/>
    </source>
</evidence>
<dbReference type="PROSITE" id="PS50102">
    <property type="entry name" value="RRM"/>
    <property type="match status" value="1"/>
</dbReference>
<dbReference type="InterPro" id="IPR000504">
    <property type="entry name" value="RRM_dom"/>
</dbReference>
<feature type="compositionally biased region" description="Basic residues" evidence="3">
    <location>
        <begin position="225"/>
        <end position="235"/>
    </location>
</feature>
<dbReference type="InterPro" id="IPR012677">
    <property type="entry name" value="Nucleotide-bd_a/b_plait_sf"/>
</dbReference>
<name>A0A1V9ZTF2_ACHHY</name>
<dbReference type="OrthoDB" id="277802at2759"/>
<keyword evidence="1 2" id="KW-0694">RNA-binding</keyword>
<dbReference type="GO" id="GO:0000398">
    <property type="term" value="P:mRNA splicing, via spliceosome"/>
    <property type="evidence" value="ECO:0007669"/>
    <property type="project" value="TreeGrafter"/>
</dbReference>
<dbReference type="STRING" id="1202772.A0A1V9ZTF2"/>
<evidence type="ECO:0000313" key="6">
    <source>
        <dbReference type="Proteomes" id="UP000243579"/>
    </source>
</evidence>
<comment type="caution">
    <text evidence="5">The sequence shown here is derived from an EMBL/GenBank/DDBJ whole genome shotgun (WGS) entry which is preliminary data.</text>
</comment>